<dbReference type="AlphaFoldDB" id="S9ZFN2"/>
<dbReference type="PATRIC" id="fig|1348657.5.peg.1551"/>
<evidence type="ECO:0008006" key="4">
    <source>
        <dbReference type="Google" id="ProtNLM"/>
    </source>
</evidence>
<dbReference type="PANTHER" id="PTHR43802:SF1">
    <property type="entry name" value="IP11341P-RELATED"/>
    <property type="match status" value="1"/>
</dbReference>
<dbReference type="OrthoDB" id="9775794at2"/>
<dbReference type="Proteomes" id="UP000015455">
    <property type="component" value="Unassembled WGS sequence"/>
</dbReference>
<dbReference type="CDD" id="cd06558">
    <property type="entry name" value="crotonase-like"/>
    <property type="match status" value="1"/>
</dbReference>
<accession>S9ZFN2</accession>
<name>S9ZFN2_9RHOO</name>
<protein>
    <recommendedName>
        <fullName evidence="4">Enoyl-CoA hydratase</fullName>
    </recommendedName>
</protein>
<dbReference type="STRING" id="1348657.M622_02870"/>
<reference evidence="2 3" key="1">
    <citation type="submission" date="2013-06" db="EMBL/GenBank/DDBJ databases">
        <title>Draft genome sequence of Thauera terpenica.</title>
        <authorList>
            <person name="Liu B."/>
            <person name="Frostegard A.H."/>
            <person name="Shapleigh J.P."/>
        </authorList>
    </citation>
    <scope>NUCLEOTIDE SEQUENCE [LARGE SCALE GENOMIC DNA]</scope>
    <source>
        <strain evidence="2 3">58Eu</strain>
    </source>
</reference>
<dbReference type="SUPFAM" id="SSF52096">
    <property type="entry name" value="ClpP/crotonase"/>
    <property type="match status" value="1"/>
</dbReference>
<gene>
    <name evidence="2" type="ORF">M622_02870</name>
</gene>
<evidence type="ECO:0000313" key="3">
    <source>
        <dbReference type="Proteomes" id="UP000015455"/>
    </source>
</evidence>
<keyword evidence="3" id="KW-1185">Reference proteome</keyword>
<evidence type="ECO:0000256" key="1">
    <source>
        <dbReference type="ARBA" id="ARBA00005254"/>
    </source>
</evidence>
<sequence length="344" mass="36194">MNPDTQPARTEALTQDSLAGHALESAYSSLRSPFDAQPYLLIDLDAGTTCAPAQLRLLARWLEAQACPVIGIGSRTRGIGEACDLVLSDDAGLGGVIDNIVRAPLAAMTLVQVLRATTRMALARALSVESLAYSTLQAGPEFQRWSAANPPAPESIASDDGPAVLIERSEDRLQLRLNRPSSRNAMSVEMRDALVEAFELAAMDNSIAHVDVSALGACFSAGGALQEFGTAGDAASSHAVRSLRLPAATLLRCEAIVNVHVHGACIGSGIELPAFADRLTASPASFFQLPEIRFGLIPGAGGCISIPRRIGRQRTAYLALSARRINAATALDWGLVDEIVTTAD</sequence>
<dbReference type="EMBL" id="ATJV01000048">
    <property type="protein sequence ID" value="EPZ16135.1"/>
    <property type="molecule type" value="Genomic_DNA"/>
</dbReference>
<comment type="caution">
    <text evidence="2">The sequence shown here is derived from an EMBL/GenBank/DDBJ whole genome shotgun (WGS) entry which is preliminary data.</text>
</comment>
<dbReference type="InterPro" id="IPR001753">
    <property type="entry name" value="Enoyl-CoA_hydra/iso"/>
</dbReference>
<dbReference type="GO" id="GO:0003824">
    <property type="term" value="F:catalytic activity"/>
    <property type="evidence" value="ECO:0007669"/>
    <property type="project" value="UniProtKB-ARBA"/>
</dbReference>
<dbReference type="Gene3D" id="3.90.226.10">
    <property type="entry name" value="2-enoyl-CoA Hydratase, Chain A, domain 1"/>
    <property type="match status" value="1"/>
</dbReference>
<evidence type="ECO:0000313" key="2">
    <source>
        <dbReference type="EMBL" id="EPZ16135.1"/>
    </source>
</evidence>
<dbReference type="eggNOG" id="COG1024">
    <property type="taxonomic scope" value="Bacteria"/>
</dbReference>
<proteinExistence type="inferred from homology"/>
<organism evidence="2 3">
    <name type="scientific">Thauera terpenica 58Eu</name>
    <dbReference type="NCBI Taxonomy" id="1348657"/>
    <lineage>
        <taxon>Bacteria</taxon>
        <taxon>Pseudomonadati</taxon>
        <taxon>Pseudomonadota</taxon>
        <taxon>Betaproteobacteria</taxon>
        <taxon>Rhodocyclales</taxon>
        <taxon>Zoogloeaceae</taxon>
        <taxon>Thauera</taxon>
    </lineage>
</organism>
<comment type="similarity">
    <text evidence="1">Belongs to the enoyl-CoA hydratase/isomerase family.</text>
</comment>
<dbReference type="RefSeq" id="WP_021248976.1">
    <property type="nucleotide sequence ID" value="NZ_ATJV01000048.1"/>
</dbReference>
<dbReference type="PANTHER" id="PTHR43802">
    <property type="entry name" value="ENOYL-COA HYDRATASE"/>
    <property type="match status" value="1"/>
</dbReference>
<dbReference type="Pfam" id="PF00378">
    <property type="entry name" value="ECH_1"/>
    <property type="match status" value="1"/>
</dbReference>
<dbReference type="InterPro" id="IPR029045">
    <property type="entry name" value="ClpP/crotonase-like_dom_sf"/>
</dbReference>